<dbReference type="Gene3D" id="1.10.10.10">
    <property type="entry name" value="Winged helix-like DNA-binding domain superfamily/Winged helix DNA-binding domain"/>
    <property type="match status" value="1"/>
</dbReference>
<dbReference type="SUPFAM" id="SSF46894">
    <property type="entry name" value="C-terminal effector domain of the bipartite response regulators"/>
    <property type="match status" value="1"/>
</dbReference>
<keyword evidence="2" id="KW-0238">DNA-binding</keyword>
<keyword evidence="1" id="KW-0805">Transcription regulation</keyword>
<dbReference type="EMBL" id="CAJSLV010000081">
    <property type="protein sequence ID" value="CAG6397176.1"/>
    <property type="molecule type" value="Genomic_DNA"/>
</dbReference>
<evidence type="ECO:0000256" key="3">
    <source>
        <dbReference type="ARBA" id="ARBA00023163"/>
    </source>
</evidence>
<gene>
    <name evidence="5" type="ORF">SCOCK_50225</name>
</gene>
<dbReference type="Pfam" id="PF13191">
    <property type="entry name" value="AAA_16"/>
    <property type="match status" value="1"/>
</dbReference>
<reference evidence="5" key="1">
    <citation type="submission" date="2021-05" db="EMBL/GenBank/DDBJ databases">
        <authorList>
            <person name="Arsene-Ploetze F."/>
        </authorList>
    </citation>
    <scope>NUCLEOTIDE SEQUENCE</scope>
    <source>
        <strain evidence="5">DSM 42138</strain>
    </source>
</reference>
<evidence type="ECO:0000256" key="1">
    <source>
        <dbReference type="ARBA" id="ARBA00023015"/>
    </source>
</evidence>
<organism evidence="5 6">
    <name type="scientific">Actinacidiphila cocklensis</name>
    <dbReference type="NCBI Taxonomy" id="887465"/>
    <lineage>
        <taxon>Bacteria</taxon>
        <taxon>Bacillati</taxon>
        <taxon>Actinomycetota</taxon>
        <taxon>Actinomycetes</taxon>
        <taxon>Kitasatosporales</taxon>
        <taxon>Streptomycetaceae</taxon>
        <taxon>Actinacidiphila</taxon>
    </lineage>
</organism>
<dbReference type="InterPro" id="IPR000792">
    <property type="entry name" value="Tscrpt_reg_LuxR_C"/>
</dbReference>
<dbReference type="PANTHER" id="PTHR44688:SF16">
    <property type="entry name" value="DNA-BINDING TRANSCRIPTIONAL ACTIVATOR DEVR_DOSR"/>
    <property type="match status" value="1"/>
</dbReference>
<name>A0A9W4DWF6_9ACTN</name>
<dbReference type="PRINTS" id="PR00038">
    <property type="entry name" value="HTHLUXR"/>
</dbReference>
<accession>A0A9W4DWF6</accession>
<dbReference type="AlphaFoldDB" id="A0A9W4DWF6"/>
<evidence type="ECO:0000256" key="2">
    <source>
        <dbReference type="ARBA" id="ARBA00023125"/>
    </source>
</evidence>
<dbReference type="InterPro" id="IPR036388">
    <property type="entry name" value="WH-like_DNA-bd_sf"/>
</dbReference>
<comment type="caution">
    <text evidence="5">The sequence shown here is derived from an EMBL/GenBank/DDBJ whole genome shotgun (WGS) entry which is preliminary data.</text>
</comment>
<keyword evidence="6" id="KW-1185">Reference proteome</keyword>
<dbReference type="PANTHER" id="PTHR44688">
    <property type="entry name" value="DNA-BINDING TRANSCRIPTIONAL ACTIVATOR DEVR_DOSR"/>
    <property type="match status" value="1"/>
</dbReference>
<dbReference type="GO" id="GO:0006355">
    <property type="term" value="P:regulation of DNA-templated transcription"/>
    <property type="evidence" value="ECO:0007669"/>
    <property type="project" value="InterPro"/>
</dbReference>
<dbReference type="InterPro" id="IPR027417">
    <property type="entry name" value="P-loop_NTPase"/>
</dbReference>
<sequence length="950" mass="100455">MMIEAAGRAGGGVAVGPCEWDEEAGHGLVGRDTELERILRGSGPVQGASPRGLLLLGEEGIGRTRLLRAAREQAGRRGALVLSAHGWAGDRERPYAGVCQLLASIAEEIGVLPELHQQVLGAVVTGTPGPSLPDPPAVQGAVLLLLRHLAADRPVLVTVDDVQDCDRASVDLIGTVLRHLGDGVSVLLAARGEAAPTGLPTEVGVMHLPPLSPGAAAALLDAQPGAPRGRRRLELLGEAQGNPLALLELCRLAQPDVERMLPGNRRPRHPLPRHGVEDVLAALPAGTQGALLHAAIADLGEDVATVTTAAGAQDLGVWAPAEAAGIVTVTDRRVWFRHPLMRRAVGARQPAQSRRAAYLNLAEAAVAPASRARYLAAAALGPDESIAGALEAAARDSQNAFTAAAALEEAARLSPDARDRARRLAEALSAAHLVGDADWVTDLYRDFTRSGGDAGQACVAAAVMSTALSLSSLQQEALDLLLDVSERACPDGGSEALALALVGAAVTDQSARPEHRGHMRALFARTDHEARPPVRGAGPLSRLGTSEAASALHACVSVVATPDSSATRLLRRLDPPRLGPLPDTPDQLVRRLAVAWVAYRADEPDTCLRQYRKADAQLRARQALGLRAWSLAPMADTLLATGLWAEAETLLREGSGDAAVLGQSRVRADLDALTLTLSALRGQAILPSSGTEANWRALDLAENRATHARILRARALAAVVHGDWSSAYREFRMLFDADGSPLHPFLSPISVADLASVALRTGRLADAARVLVQVRDQQGERPTARMTRLLHHAAALLEPDGDPEEHFQLAVVNPEGERWPWERSRARLGYGIWLRRARRPLEAREQFTAALQLAEGLGAVPLAAAVRAELRASGVGAAAEPEGALAELTAQQRQIVTLAAGGLSNREIGERLYLSPRTVGTHLYNIYPKLGVSRRHQLRSLLTEVELGAG</sequence>
<feature type="domain" description="HTH luxR-type" evidence="4">
    <location>
        <begin position="881"/>
        <end position="946"/>
    </location>
</feature>
<dbReference type="PROSITE" id="PS50043">
    <property type="entry name" value="HTH_LUXR_2"/>
    <property type="match status" value="1"/>
</dbReference>
<dbReference type="GO" id="GO:0003677">
    <property type="term" value="F:DNA binding"/>
    <property type="evidence" value="ECO:0007669"/>
    <property type="project" value="UniProtKB-KW"/>
</dbReference>
<evidence type="ECO:0000259" key="4">
    <source>
        <dbReference type="PROSITE" id="PS50043"/>
    </source>
</evidence>
<dbReference type="SMART" id="SM00421">
    <property type="entry name" value="HTH_LUXR"/>
    <property type="match status" value="1"/>
</dbReference>
<dbReference type="Gene3D" id="3.40.50.300">
    <property type="entry name" value="P-loop containing nucleotide triphosphate hydrolases"/>
    <property type="match status" value="1"/>
</dbReference>
<dbReference type="InterPro" id="IPR016032">
    <property type="entry name" value="Sig_transdc_resp-reg_C-effctor"/>
</dbReference>
<keyword evidence="3" id="KW-0804">Transcription</keyword>
<evidence type="ECO:0000313" key="6">
    <source>
        <dbReference type="Proteomes" id="UP001152519"/>
    </source>
</evidence>
<dbReference type="InterPro" id="IPR041664">
    <property type="entry name" value="AAA_16"/>
</dbReference>
<dbReference type="CDD" id="cd06170">
    <property type="entry name" value="LuxR_C_like"/>
    <property type="match status" value="1"/>
</dbReference>
<dbReference type="Pfam" id="PF00196">
    <property type="entry name" value="GerE"/>
    <property type="match status" value="1"/>
</dbReference>
<dbReference type="Proteomes" id="UP001152519">
    <property type="component" value="Unassembled WGS sequence"/>
</dbReference>
<proteinExistence type="predicted"/>
<protein>
    <submittedName>
        <fullName evidence="5">Helix-turn-helix transcriptional regulator</fullName>
    </submittedName>
</protein>
<evidence type="ECO:0000313" key="5">
    <source>
        <dbReference type="EMBL" id="CAG6397176.1"/>
    </source>
</evidence>
<dbReference type="SUPFAM" id="SSF52540">
    <property type="entry name" value="P-loop containing nucleoside triphosphate hydrolases"/>
    <property type="match status" value="1"/>
</dbReference>
<dbReference type="PROSITE" id="PS00622">
    <property type="entry name" value="HTH_LUXR_1"/>
    <property type="match status" value="1"/>
</dbReference>